<dbReference type="STRING" id="448.Lery_2125"/>
<dbReference type="CDD" id="cd00082">
    <property type="entry name" value="HisKA"/>
    <property type="match status" value="1"/>
</dbReference>
<dbReference type="InterPro" id="IPR003594">
    <property type="entry name" value="HATPase_dom"/>
</dbReference>
<dbReference type="InterPro" id="IPR005467">
    <property type="entry name" value="His_kinase_dom"/>
</dbReference>
<dbReference type="OrthoDB" id="9776727at2"/>
<keyword evidence="5" id="KW-0808">Transferase</keyword>
<evidence type="ECO:0000256" key="1">
    <source>
        <dbReference type="ARBA" id="ARBA00000085"/>
    </source>
</evidence>
<dbReference type="Gene3D" id="1.10.287.130">
    <property type="match status" value="1"/>
</dbReference>
<dbReference type="Proteomes" id="UP000054773">
    <property type="component" value="Unassembled WGS sequence"/>
</dbReference>
<protein>
    <recommendedName>
        <fullName evidence="2">histidine kinase</fullName>
        <ecNumber evidence="2">2.7.13.3</ecNumber>
    </recommendedName>
</protein>
<dbReference type="PANTHER" id="PTHR43065:SF29">
    <property type="entry name" value="SENSOR PROTEIN KINASE FLES"/>
    <property type="match status" value="1"/>
</dbReference>
<dbReference type="Gene3D" id="3.30.565.10">
    <property type="entry name" value="Histidine kinase-like ATPase, C-terminal domain"/>
    <property type="match status" value="1"/>
</dbReference>
<dbReference type="InterPro" id="IPR004358">
    <property type="entry name" value="Sig_transdc_His_kin-like_C"/>
</dbReference>
<dbReference type="RefSeq" id="WP_058527258.1">
    <property type="nucleotide sequence ID" value="NZ_CAAAHY010000017.1"/>
</dbReference>
<dbReference type="GO" id="GO:0000155">
    <property type="term" value="F:phosphorelay sensor kinase activity"/>
    <property type="evidence" value="ECO:0007669"/>
    <property type="project" value="InterPro"/>
</dbReference>
<name>A0A0W0TJR4_LEGER</name>
<reference evidence="5 6" key="1">
    <citation type="submission" date="2015-11" db="EMBL/GenBank/DDBJ databases">
        <title>Genomic analysis of 38 Legionella species identifies large and diverse effector repertoires.</title>
        <authorList>
            <person name="Burstein D."/>
            <person name="Amaro F."/>
            <person name="Zusman T."/>
            <person name="Lifshitz Z."/>
            <person name="Cohen O."/>
            <person name="Gilbert J.A."/>
            <person name="Pupko T."/>
            <person name="Shuman H.A."/>
            <person name="Segal G."/>
        </authorList>
    </citation>
    <scope>NUCLEOTIDE SEQUENCE [LARGE SCALE GENOMIC DNA]</scope>
    <source>
        <strain evidence="5 6">SE-32A-C8</strain>
    </source>
</reference>
<comment type="catalytic activity">
    <reaction evidence="1">
        <text>ATP + protein L-histidine = ADP + protein N-phospho-L-histidine.</text>
        <dbReference type="EC" id="2.7.13.3"/>
    </reaction>
</comment>
<keyword evidence="6" id="KW-1185">Reference proteome</keyword>
<evidence type="ECO:0000259" key="4">
    <source>
        <dbReference type="PROSITE" id="PS50109"/>
    </source>
</evidence>
<dbReference type="PRINTS" id="PR00344">
    <property type="entry name" value="BCTRLSENSOR"/>
</dbReference>
<dbReference type="SUPFAM" id="SSF47384">
    <property type="entry name" value="Homodimeric domain of signal transducing histidine kinase"/>
    <property type="match status" value="1"/>
</dbReference>
<gene>
    <name evidence="5" type="ORF">Lery_2125</name>
</gene>
<dbReference type="InterPro" id="IPR003661">
    <property type="entry name" value="HisK_dim/P_dom"/>
</dbReference>
<dbReference type="SUPFAM" id="SSF55785">
    <property type="entry name" value="PYP-like sensor domain (PAS domain)"/>
    <property type="match status" value="1"/>
</dbReference>
<dbReference type="PROSITE" id="PS50109">
    <property type="entry name" value="HIS_KIN"/>
    <property type="match status" value="1"/>
</dbReference>
<organism evidence="5 6">
    <name type="scientific">Legionella erythra</name>
    <dbReference type="NCBI Taxonomy" id="448"/>
    <lineage>
        <taxon>Bacteria</taxon>
        <taxon>Pseudomonadati</taxon>
        <taxon>Pseudomonadota</taxon>
        <taxon>Gammaproteobacteria</taxon>
        <taxon>Legionellales</taxon>
        <taxon>Legionellaceae</taxon>
        <taxon>Legionella</taxon>
    </lineage>
</organism>
<dbReference type="SMART" id="SM00388">
    <property type="entry name" value="HisKA"/>
    <property type="match status" value="1"/>
</dbReference>
<dbReference type="EC" id="2.7.13.3" evidence="2"/>
<accession>A0A0W0TJR4</accession>
<dbReference type="SMART" id="SM00387">
    <property type="entry name" value="HATPase_c"/>
    <property type="match status" value="1"/>
</dbReference>
<dbReference type="PATRIC" id="fig|448.7.peg.2226"/>
<proteinExistence type="predicted"/>
<sequence>MNTVIDRKEQRPSTLPEREILGCLPCGLIVLNTQGVITWLNQAASHLLGGDLRGELWLEVIHRVFSPRADDGHEVSLVDGRRVNVSISSLESVPGQLVTLIDLTTTRAYEDAKASQDRLMMIGRMTAQLAHQIRTPLASARLYTDHLQQQVTEERCLQWLSRLQDCHASIEQQIADLLLFARGEALVLTATDLRQWSYRFLERVYTLLDDQKIKLEINNRLPPVMWHLHSESLIGALLNLINNSLQAKADALKITLQLQTGEGVTIQIEDNGSGLSEEAKRQAFTPFFTTKAQGTGLGLTVVQAVAKAHGGQVILDSSPGDGCCVTIHLMG</sequence>
<dbReference type="EMBL" id="LNYA01000032">
    <property type="protein sequence ID" value="KTC95830.1"/>
    <property type="molecule type" value="Genomic_DNA"/>
</dbReference>
<dbReference type="AlphaFoldDB" id="A0A0W0TJR4"/>
<dbReference type="InterPro" id="IPR036890">
    <property type="entry name" value="HATPase_C_sf"/>
</dbReference>
<feature type="domain" description="Histidine kinase" evidence="4">
    <location>
        <begin position="128"/>
        <end position="331"/>
    </location>
</feature>
<dbReference type="Pfam" id="PF00512">
    <property type="entry name" value="HisKA"/>
    <property type="match status" value="1"/>
</dbReference>
<dbReference type="CDD" id="cd00130">
    <property type="entry name" value="PAS"/>
    <property type="match status" value="1"/>
</dbReference>
<dbReference type="PANTHER" id="PTHR43065">
    <property type="entry name" value="SENSOR HISTIDINE KINASE"/>
    <property type="match status" value="1"/>
</dbReference>
<dbReference type="InterPro" id="IPR036097">
    <property type="entry name" value="HisK_dim/P_sf"/>
</dbReference>
<dbReference type="SMART" id="SM00091">
    <property type="entry name" value="PAS"/>
    <property type="match status" value="1"/>
</dbReference>
<dbReference type="InterPro" id="IPR000014">
    <property type="entry name" value="PAS"/>
</dbReference>
<evidence type="ECO:0000313" key="5">
    <source>
        <dbReference type="EMBL" id="KTC95830.1"/>
    </source>
</evidence>
<evidence type="ECO:0000256" key="2">
    <source>
        <dbReference type="ARBA" id="ARBA00012438"/>
    </source>
</evidence>
<keyword evidence="5" id="KW-0418">Kinase</keyword>
<evidence type="ECO:0000313" key="6">
    <source>
        <dbReference type="Proteomes" id="UP000054773"/>
    </source>
</evidence>
<dbReference type="Pfam" id="PF02518">
    <property type="entry name" value="HATPase_c"/>
    <property type="match status" value="1"/>
</dbReference>
<dbReference type="CDD" id="cd00075">
    <property type="entry name" value="HATPase"/>
    <property type="match status" value="1"/>
</dbReference>
<comment type="caution">
    <text evidence="5">The sequence shown here is derived from an EMBL/GenBank/DDBJ whole genome shotgun (WGS) entry which is preliminary data.</text>
</comment>
<dbReference type="SUPFAM" id="SSF55874">
    <property type="entry name" value="ATPase domain of HSP90 chaperone/DNA topoisomerase II/histidine kinase"/>
    <property type="match status" value="1"/>
</dbReference>
<keyword evidence="3" id="KW-0597">Phosphoprotein</keyword>
<dbReference type="InterPro" id="IPR035965">
    <property type="entry name" value="PAS-like_dom_sf"/>
</dbReference>
<evidence type="ECO:0000256" key="3">
    <source>
        <dbReference type="ARBA" id="ARBA00022553"/>
    </source>
</evidence>